<dbReference type="PROSITE" id="PS51257">
    <property type="entry name" value="PROKAR_LIPOPROTEIN"/>
    <property type="match status" value="1"/>
</dbReference>
<dbReference type="InterPro" id="IPR000184">
    <property type="entry name" value="Bac_surfAg_D15"/>
</dbReference>
<dbReference type="AlphaFoldDB" id="A0A383TXN5"/>
<dbReference type="Proteomes" id="UP000262142">
    <property type="component" value="Unassembled WGS sequence"/>
</dbReference>
<name>A0A383TXN5_9FLAO</name>
<evidence type="ECO:0000259" key="6">
    <source>
        <dbReference type="Pfam" id="PF01103"/>
    </source>
</evidence>
<reference evidence="8 9" key="1">
    <citation type="submission" date="2018-09" db="EMBL/GenBank/DDBJ databases">
        <authorList>
            <consortium name="Pathogen Informatics"/>
        </authorList>
    </citation>
    <scope>NUCLEOTIDE SEQUENCE [LARGE SCALE GENOMIC DNA]</scope>
    <source>
        <strain evidence="8 9">OH-22767</strain>
    </source>
</reference>
<dbReference type="Pfam" id="PF07244">
    <property type="entry name" value="POTRA"/>
    <property type="match status" value="1"/>
</dbReference>
<evidence type="ECO:0000313" key="9">
    <source>
        <dbReference type="Proteomes" id="UP000262142"/>
    </source>
</evidence>
<keyword evidence="9" id="KW-1185">Reference proteome</keyword>
<evidence type="ECO:0000313" key="8">
    <source>
        <dbReference type="EMBL" id="SZD72364.1"/>
    </source>
</evidence>
<protein>
    <submittedName>
        <fullName evidence="8">Outer membrane protein omp85</fullName>
    </submittedName>
</protein>
<dbReference type="GO" id="GO:0019867">
    <property type="term" value="C:outer membrane"/>
    <property type="evidence" value="ECO:0007669"/>
    <property type="project" value="InterPro"/>
</dbReference>
<accession>A0A383TXN5</accession>
<dbReference type="Gene3D" id="2.40.160.50">
    <property type="entry name" value="membrane protein fhac: a member of the omp85/tpsb transporter family"/>
    <property type="match status" value="1"/>
</dbReference>
<keyword evidence="2" id="KW-0812">Transmembrane</keyword>
<sequence length="850" mass="99599">MPIRMPYLWMMILSVVFLSSCNVTKKVPEDEYYLQSNKFNFEGKKKFKSELKEYILQKPNNRVFGLIPLQDWSYNQVPAELDSVFLEYYNTNPQERSQGFLDSLYIKYRVQKYVGQTNWLTRQFYNLGSKPVTLDTTKSYASAKNLEKFYFERGYFDAKVSPSFEIDTVTQKAQVKYNVQINEPSEIMSFDQSIEDSSLEKLYAETMGESKIKVGQRFDVRDFEDERDRLTKIFKNQGYYKFNELGNELIFKIDSTDDKNLHATMKIAKSQEDSIRKFKKYYYGPIQIFTNNVSDSTFHTIYQGYHLKSNEPFKFKPRVFTDAIAIKEGQLYSRESIENTRKLIFDRENFSLTALELKEPENQLDSTLVTNFYLRPKPKYDLELSFEGMYSEFINFGISPGLNLLTRNVFKSGENLNFNLRGTVGTVNNGTSKQNIFFNAYELSFTTEIKFPRWFLPFNTENLVDKAYNPKSSLGLGLSGQKNIGLGSRNYLAYLRYEMTPELNSHVFSPFDLEYIRHTEAEKYYRIFTLDNQIKNKTQEAYFSYSPNVENLYKNQKINQNELENLIYSDDVFRKSLPKQDYKLEDYTDFRNMFLRKRNITQDVLIQTISHSYTYNENKTPSKINPWYIYFRGSVSGAYFRLLKNLFKFKNNANYIGEDQFLIGNVPYSEFVRFDLDVRKTIEISPKLHLALRNFMGIALPYGNSTVVPFSRSYFGGGSNDIRAWQAYELSPNPLRPNDRGTYIDNMKITWNAELRFPVAGILNGAVFADAGNIWSVNNESPKTEFHWNTFLKQIAVGAGLGARLDFTFVIARLDFAYKLHDPAYPEGNRWFRDLKILRPQVQFGINYPF</sequence>
<evidence type="ECO:0000256" key="1">
    <source>
        <dbReference type="ARBA" id="ARBA00004370"/>
    </source>
</evidence>
<evidence type="ECO:0000256" key="2">
    <source>
        <dbReference type="ARBA" id="ARBA00022692"/>
    </source>
</evidence>
<organism evidence="8 9">
    <name type="scientific">Candidatus Ornithobacterium hominis</name>
    <dbReference type="NCBI Taxonomy" id="2497989"/>
    <lineage>
        <taxon>Bacteria</taxon>
        <taxon>Pseudomonadati</taxon>
        <taxon>Bacteroidota</taxon>
        <taxon>Flavobacteriia</taxon>
        <taxon>Flavobacteriales</taxon>
        <taxon>Weeksellaceae</taxon>
        <taxon>Ornithobacterium</taxon>
    </lineage>
</organism>
<proteinExistence type="predicted"/>
<comment type="subcellular location">
    <subcellularLocation>
        <location evidence="1">Membrane</location>
    </subcellularLocation>
</comment>
<keyword evidence="3" id="KW-0732">Signal</keyword>
<dbReference type="RefSeq" id="WP_133298006.1">
    <property type="nucleotide sequence ID" value="NZ_UNSC01000003.1"/>
</dbReference>
<keyword evidence="4" id="KW-0472">Membrane</keyword>
<dbReference type="OrthoDB" id="9814535at2"/>
<dbReference type="PANTHER" id="PTHR12815:SF47">
    <property type="entry name" value="TRANSLOCATION AND ASSEMBLY MODULE SUBUNIT TAMA"/>
    <property type="match status" value="1"/>
</dbReference>
<keyword evidence="5" id="KW-0998">Cell outer membrane</keyword>
<dbReference type="Pfam" id="PF01103">
    <property type="entry name" value="Omp85"/>
    <property type="match status" value="1"/>
</dbReference>
<gene>
    <name evidence="8" type="ORF">SAMEA104719789_00809</name>
</gene>
<dbReference type="PANTHER" id="PTHR12815">
    <property type="entry name" value="SORTING AND ASSEMBLY MACHINERY SAMM50 PROTEIN FAMILY MEMBER"/>
    <property type="match status" value="1"/>
</dbReference>
<dbReference type="EMBL" id="UNSC01000003">
    <property type="protein sequence ID" value="SZD72364.1"/>
    <property type="molecule type" value="Genomic_DNA"/>
</dbReference>
<evidence type="ECO:0000256" key="5">
    <source>
        <dbReference type="ARBA" id="ARBA00023237"/>
    </source>
</evidence>
<evidence type="ECO:0000256" key="3">
    <source>
        <dbReference type="ARBA" id="ARBA00022729"/>
    </source>
</evidence>
<evidence type="ECO:0000259" key="7">
    <source>
        <dbReference type="Pfam" id="PF07244"/>
    </source>
</evidence>
<dbReference type="InterPro" id="IPR039910">
    <property type="entry name" value="D15-like"/>
</dbReference>
<dbReference type="InterPro" id="IPR010827">
    <property type="entry name" value="BamA/TamA_POTRA"/>
</dbReference>
<feature type="domain" description="Bacterial surface antigen (D15)" evidence="6">
    <location>
        <begin position="603"/>
        <end position="846"/>
    </location>
</feature>
<evidence type="ECO:0000256" key="4">
    <source>
        <dbReference type="ARBA" id="ARBA00023136"/>
    </source>
</evidence>
<feature type="domain" description="POTRA" evidence="7">
    <location>
        <begin position="134"/>
        <end position="180"/>
    </location>
</feature>